<dbReference type="AlphaFoldDB" id="A0A8J4GW68"/>
<dbReference type="SUPFAM" id="SSF49562">
    <property type="entry name" value="C2 domain (Calcium/lipid-binding domain, CaLB)"/>
    <property type="match status" value="1"/>
</dbReference>
<comment type="caution">
    <text evidence="3">The sequence shown here is derived from an EMBL/GenBank/DDBJ whole genome shotgun (WGS) entry which is preliminary data.</text>
</comment>
<evidence type="ECO:0000259" key="1">
    <source>
        <dbReference type="Pfam" id="PF00168"/>
    </source>
</evidence>
<reference evidence="3" key="1">
    <citation type="journal article" date="2021" name="Proc. Natl. Acad. Sci. U.S.A.">
        <title>Three genomes in the algal genus Volvox reveal the fate of a haploid sex-determining region after a transition to homothallism.</title>
        <authorList>
            <person name="Yamamoto K."/>
            <person name="Hamaji T."/>
            <person name="Kawai-Toyooka H."/>
            <person name="Matsuzaki R."/>
            <person name="Takahashi F."/>
            <person name="Nishimura Y."/>
            <person name="Kawachi M."/>
            <person name="Noguchi H."/>
            <person name="Minakuchi Y."/>
            <person name="Umen J.G."/>
            <person name="Toyoda A."/>
            <person name="Nozaki H."/>
        </authorList>
    </citation>
    <scope>NUCLEOTIDE SEQUENCE</scope>
    <source>
        <strain evidence="3">NIES-3785</strain>
    </source>
</reference>
<evidence type="ECO:0000313" key="4">
    <source>
        <dbReference type="Proteomes" id="UP000722791"/>
    </source>
</evidence>
<dbReference type="GO" id="GO:0006629">
    <property type="term" value="P:lipid metabolic process"/>
    <property type="evidence" value="ECO:0007669"/>
    <property type="project" value="InterPro"/>
</dbReference>
<sequence>RSHQILRLPFIAVGSFATHGSAGGALPFTIRNNSIADSGLCLEPHCALTSKDSQMVEPTSTIDPARSFELAVAVPLASCSFTAYTCAVEDQAGQSYKTKDTAISFLDRSFLFETFNSLLDIRVLRATKLRRPDMFIQPKAFAVITTEWPSLHGCSSARRFDSITTGTDPVWASQPTPLRIPIRDLERDMVRVQLYDEAGWSVDDLGFAVLKLSDLIDKPEQELTVNLEGLGANKGVSTVTVSCRLRPLAQCTAEELGSLAAWHTTNRAAPAGTEVTDDMANYFRMWGAVSNNSTPAKNPYTWDNLGVLLGGEAADKLTPVAFLDNGGTDTQVWIFRNVEKRKLVLAFRGTEKGADWLTNINITSCKPTSLIGSRPDSVGGSQILVHQGFFGAYKSVRKTSNVLVDIITGGFGQPANQAWRVQVTGHSLGGALATLSTYDLASQKWDYEQKSKSPSAVSLMVYTFGCPRVGNSAFATDLNSMVSSAWRITNPMDCVTSVPTELRFLHWGTAVQVGPNNNLMYDPQETSLAQKILSGAFITDHMEPRYLESITKMVLGALAGSTKMISKL</sequence>
<gene>
    <name evidence="3" type="ORF">Vretimale_17860</name>
</gene>
<evidence type="ECO:0000259" key="2">
    <source>
        <dbReference type="Pfam" id="PF01764"/>
    </source>
</evidence>
<dbReference type="PANTHER" id="PTHR47759:SF2">
    <property type="entry name" value="TRIGLYCERIDE LIPASE"/>
    <property type="match status" value="1"/>
</dbReference>
<dbReference type="EMBL" id="BNCQ01000062">
    <property type="protein sequence ID" value="GIM15102.1"/>
    <property type="molecule type" value="Genomic_DNA"/>
</dbReference>
<feature type="non-terminal residue" evidence="3">
    <location>
        <position position="568"/>
    </location>
</feature>
<dbReference type="Pfam" id="PF00168">
    <property type="entry name" value="C2"/>
    <property type="match status" value="1"/>
</dbReference>
<evidence type="ECO:0008006" key="5">
    <source>
        <dbReference type="Google" id="ProtNLM"/>
    </source>
</evidence>
<organism evidence="3 4">
    <name type="scientific">Volvox reticuliferus</name>
    <dbReference type="NCBI Taxonomy" id="1737510"/>
    <lineage>
        <taxon>Eukaryota</taxon>
        <taxon>Viridiplantae</taxon>
        <taxon>Chlorophyta</taxon>
        <taxon>core chlorophytes</taxon>
        <taxon>Chlorophyceae</taxon>
        <taxon>CS clade</taxon>
        <taxon>Chlamydomonadales</taxon>
        <taxon>Volvocaceae</taxon>
        <taxon>Volvox</taxon>
    </lineage>
</organism>
<dbReference type="InterPro" id="IPR000008">
    <property type="entry name" value="C2_dom"/>
</dbReference>
<dbReference type="PANTHER" id="PTHR47759">
    <property type="entry name" value="OS04G0509100 PROTEIN"/>
    <property type="match status" value="1"/>
</dbReference>
<protein>
    <recommendedName>
        <fullName evidence="5">C2 domain-containing protein</fullName>
    </recommendedName>
</protein>
<feature type="domain" description="Fungal lipase-type" evidence="2">
    <location>
        <begin position="344"/>
        <end position="501"/>
    </location>
</feature>
<proteinExistence type="predicted"/>
<dbReference type="Gene3D" id="3.40.50.1820">
    <property type="entry name" value="alpha/beta hydrolase"/>
    <property type="match status" value="1"/>
</dbReference>
<feature type="domain" description="C2" evidence="1">
    <location>
        <begin position="119"/>
        <end position="222"/>
    </location>
</feature>
<evidence type="ECO:0000313" key="3">
    <source>
        <dbReference type="EMBL" id="GIM15102.1"/>
    </source>
</evidence>
<accession>A0A8J4GW68</accession>
<dbReference type="SUPFAM" id="SSF53474">
    <property type="entry name" value="alpha/beta-Hydrolases"/>
    <property type="match status" value="1"/>
</dbReference>
<dbReference type="CDD" id="cd00519">
    <property type="entry name" value="Lipase_3"/>
    <property type="match status" value="1"/>
</dbReference>
<name>A0A8J4GW68_9CHLO</name>
<dbReference type="Gene3D" id="2.60.40.150">
    <property type="entry name" value="C2 domain"/>
    <property type="match status" value="1"/>
</dbReference>
<dbReference type="InterPro" id="IPR035892">
    <property type="entry name" value="C2_domain_sf"/>
</dbReference>
<dbReference type="Pfam" id="PF01764">
    <property type="entry name" value="Lipase_3"/>
    <property type="match status" value="1"/>
</dbReference>
<dbReference type="InterPro" id="IPR002921">
    <property type="entry name" value="Fungal_lipase-type"/>
</dbReference>
<dbReference type="Proteomes" id="UP000722791">
    <property type="component" value="Unassembled WGS sequence"/>
</dbReference>
<dbReference type="CDD" id="cd00030">
    <property type="entry name" value="C2"/>
    <property type="match status" value="1"/>
</dbReference>
<dbReference type="InterPro" id="IPR029058">
    <property type="entry name" value="AB_hydrolase_fold"/>
</dbReference>